<evidence type="ECO:0000259" key="13">
    <source>
        <dbReference type="PROSITE" id="PS51195"/>
    </source>
</evidence>
<comment type="catalytic activity">
    <reaction evidence="7">
        <text>ATP + H2O = ADP + phosphate + H(+)</text>
        <dbReference type="Rhea" id="RHEA:13065"/>
        <dbReference type="ChEBI" id="CHEBI:15377"/>
        <dbReference type="ChEBI" id="CHEBI:15378"/>
        <dbReference type="ChEBI" id="CHEBI:30616"/>
        <dbReference type="ChEBI" id="CHEBI:43474"/>
        <dbReference type="ChEBI" id="CHEBI:456216"/>
        <dbReference type="EC" id="3.6.4.13"/>
    </reaction>
</comment>
<dbReference type="OrthoDB" id="196131at2759"/>
<dbReference type="InterPro" id="IPR000629">
    <property type="entry name" value="RNA-helicase_DEAD-box_CS"/>
</dbReference>
<dbReference type="GO" id="GO:0003724">
    <property type="term" value="F:RNA helicase activity"/>
    <property type="evidence" value="ECO:0007669"/>
    <property type="project" value="UniProtKB-EC"/>
</dbReference>
<evidence type="ECO:0000259" key="11">
    <source>
        <dbReference type="PROSITE" id="PS51192"/>
    </source>
</evidence>
<comment type="similarity">
    <text evidence="9">Belongs to the DEAD box helicase family.</text>
</comment>
<keyword evidence="4 9" id="KW-0347">Helicase</keyword>
<evidence type="ECO:0000256" key="7">
    <source>
        <dbReference type="ARBA" id="ARBA00047984"/>
    </source>
</evidence>
<evidence type="ECO:0000256" key="3">
    <source>
        <dbReference type="ARBA" id="ARBA00022801"/>
    </source>
</evidence>
<dbReference type="CDD" id="cd17967">
    <property type="entry name" value="DEADc_DDX3_DDX4"/>
    <property type="match status" value="1"/>
</dbReference>
<keyword evidence="3 9" id="KW-0378">Hydrolase</keyword>
<name>A0A8I6S4R8_CIMLE</name>
<dbReference type="Gene3D" id="3.40.50.300">
    <property type="entry name" value="P-loop containing nucleotide triphosphate hydrolases"/>
    <property type="match status" value="2"/>
</dbReference>
<feature type="domain" description="Helicase C-terminal" evidence="12">
    <location>
        <begin position="295"/>
        <end position="458"/>
    </location>
</feature>
<dbReference type="Proteomes" id="UP000494040">
    <property type="component" value="Unassembled WGS sequence"/>
</dbReference>
<evidence type="ECO:0000256" key="10">
    <source>
        <dbReference type="SAM" id="MobiDB-lite"/>
    </source>
</evidence>
<evidence type="ECO:0000256" key="6">
    <source>
        <dbReference type="ARBA" id="ARBA00022884"/>
    </source>
</evidence>
<dbReference type="PROSITE" id="PS00039">
    <property type="entry name" value="DEAD_ATP_HELICASE"/>
    <property type="match status" value="1"/>
</dbReference>
<dbReference type="GO" id="GO:0003723">
    <property type="term" value="F:RNA binding"/>
    <property type="evidence" value="ECO:0007669"/>
    <property type="project" value="UniProtKB-KW"/>
</dbReference>
<dbReference type="AlphaFoldDB" id="A0A8I6S4R8"/>
<organism evidence="14 15">
    <name type="scientific">Cimex lectularius</name>
    <name type="common">Bed bug</name>
    <name type="synonym">Acanthia lectularia</name>
    <dbReference type="NCBI Taxonomy" id="79782"/>
    <lineage>
        <taxon>Eukaryota</taxon>
        <taxon>Metazoa</taxon>
        <taxon>Ecdysozoa</taxon>
        <taxon>Arthropoda</taxon>
        <taxon>Hexapoda</taxon>
        <taxon>Insecta</taxon>
        <taxon>Pterygota</taxon>
        <taxon>Neoptera</taxon>
        <taxon>Paraneoptera</taxon>
        <taxon>Hemiptera</taxon>
        <taxon>Heteroptera</taxon>
        <taxon>Panheteroptera</taxon>
        <taxon>Cimicomorpha</taxon>
        <taxon>Cimicidae</taxon>
        <taxon>Cimex</taxon>
    </lineage>
</organism>
<dbReference type="PANTHER" id="PTHR47958">
    <property type="entry name" value="ATP-DEPENDENT RNA HELICASE DBP3"/>
    <property type="match status" value="1"/>
</dbReference>
<dbReference type="OMA" id="NRXSNND"/>
<dbReference type="InterPro" id="IPR044763">
    <property type="entry name" value="Ded1/Dbp1_DEADc"/>
</dbReference>
<reference evidence="14" key="1">
    <citation type="submission" date="2022-01" db="UniProtKB">
        <authorList>
            <consortium name="EnsemblMetazoa"/>
        </authorList>
    </citation>
    <scope>IDENTIFICATION</scope>
</reference>
<evidence type="ECO:0000259" key="12">
    <source>
        <dbReference type="PROSITE" id="PS51194"/>
    </source>
</evidence>
<dbReference type="RefSeq" id="XP_014256152.1">
    <property type="nucleotide sequence ID" value="XM_014400666.2"/>
</dbReference>
<accession>A0A8I6S4R8</accession>
<evidence type="ECO:0000313" key="14">
    <source>
        <dbReference type="EnsemblMetazoa" id="XP_014256152.1"/>
    </source>
</evidence>
<protein>
    <recommendedName>
        <fullName evidence="1">RNA helicase</fullName>
        <ecNumber evidence="1">3.6.4.13</ecNumber>
    </recommendedName>
</protein>
<dbReference type="GeneID" id="106670381"/>
<dbReference type="GO" id="GO:0031047">
    <property type="term" value="P:regulatory ncRNA-mediated gene silencing"/>
    <property type="evidence" value="ECO:0007669"/>
    <property type="project" value="UniProtKB-ARBA"/>
</dbReference>
<dbReference type="PROSITE" id="PS51194">
    <property type="entry name" value="HELICASE_CTER"/>
    <property type="match status" value="1"/>
</dbReference>
<dbReference type="InterPro" id="IPR001650">
    <property type="entry name" value="Helicase_C-like"/>
</dbReference>
<dbReference type="InterPro" id="IPR014001">
    <property type="entry name" value="Helicase_ATP-bd"/>
</dbReference>
<evidence type="ECO:0000256" key="2">
    <source>
        <dbReference type="ARBA" id="ARBA00022741"/>
    </source>
</evidence>
<dbReference type="Pfam" id="PF00271">
    <property type="entry name" value="Helicase_C"/>
    <property type="match status" value="1"/>
</dbReference>
<keyword evidence="5 9" id="KW-0067">ATP-binding</keyword>
<dbReference type="GO" id="GO:0005524">
    <property type="term" value="F:ATP binding"/>
    <property type="evidence" value="ECO:0007669"/>
    <property type="project" value="UniProtKB-KW"/>
</dbReference>
<feature type="domain" description="DEAD-box RNA helicase Q" evidence="13">
    <location>
        <begin position="70"/>
        <end position="98"/>
    </location>
</feature>
<evidence type="ECO:0000256" key="1">
    <source>
        <dbReference type="ARBA" id="ARBA00012552"/>
    </source>
</evidence>
<feature type="short sequence motif" description="Q motif" evidence="8">
    <location>
        <begin position="70"/>
        <end position="98"/>
    </location>
</feature>
<feature type="domain" description="Helicase ATP-binding" evidence="11">
    <location>
        <begin position="101"/>
        <end position="284"/>
    </location>
</feature>
<feature type="region of interest" description="Disordered" evidence="10">
    <location>
        <begin position="1"/>
        <end position="34"/>
    </location>
</feature>
<keyword evidence="15" id="KW-1185">Reference proteome</keyword>
<dbReference type="CDD" id="cd18787">
    <property type="entry name" value="SF2_C_DEAD"/>
    <property type="match status" value="1"/>
</dbReference>
<dbReference type="PROSITE" id="PS51195">
    <property type="entry name" value="Q_MOTIF"/>
    <property type="match status" value="1"/>
</dbReference>
<evidence type="ECO:0000256" key="4">
    <source>
        <dbReference type="ARBA" id="ARBA00022806"/>
    </source>
</evidence>
<dbReference type="InterPro" id="IPR011545">
    <property type="entry name" value="DEAD/DEAH_box_helicase_dom"/>
</dbReference>
<keyword evidence="6" id="KW-0694">RNA-binding</keyword>
<dbReference type="InterPro" id="IPR027417">
    <property type="entry name" value="P-loop_NTPase"/>
</dbReference>
<dbReference type="FunFam" id="3.40.50.300:FF:000008">
    <property type="entry name" value="ATP-dependent RNA helicase RhlB"/>
    <property type="match status" value="1"/>
</dbReference>
<dbReference type="SUPFAM" id="SSF52540">
    <property type="entry name" value="P-loop containing nucleoside triphosphate hydrolases"/>
    <property type="match status" value="1"/>
</dbReference>
<proteinExistence type="inferred from homology"/>
<dbReference type="PROSITE" id="PS51192">
    <property type="entry name" value="HELICASE_ATP_BIND_1"/>
    <property type="match status" value="1"/>
</dbReference>
<keyword evidence="2 9" id="KW-0547">Nucleotide-binding</keyword>
<dbReference type="EC" id="3.6.4.13" evidence="1"/>
<dbReference type="SMART" id="SM00490">
    <property type="entry name" value="HELICc"/>
    <property type="match status" value="1"/>
</dbReference>
<feature type="compositionally biased region" description="Basic and acidic residues" evidence="10">
    <location>
        <begin position="8"/>
        <end position="28"/>
    </location>
</feature>
<dbReference type="FunFam" id="3.40.50.300:FF:000397">
    <property type="entry name" value="Probable ATP-dependent RNA helicase DDX4"/>
    <property type="match status" value="1"/>
</dbReference>
<evidence type="ECO:0000256" key="8">
    <source>
        <dbReference type="PROSITE-ProRule" id="PRU00552"/>
    </source>
</evidence>
<sequence>MVFGVRETSPERTSEGEGEKPKPKERYIPPEPSNDESVMFGSGISCGINFDKFDSISVKVSGDNPVRPISTFDRCGFRPIVAENLLKSGYRKPTPVQKYAFPIILNGRDLMACAQTGSGKTAAYLVPIIHILLAEQYELIVNSSNVEPQVLVLAPTRELAVQIYLEARKFAHGSIIKTCVLYGGTATFRQLGNLMRGCHVLVGTPGRVNDFVDREKLGFSSLRFLVLDEADRMLDMGFLPSVKKMLQHPTMTPVGQRQTLLFSATYPKEIQKLASDYMHNYLFLAVGIVGGASSDVEQIIHKVSKFEKKEKLTSILREKVDDKQLTLVFVEQKRTADFIAAYLSENGIPTTSIHGDRLQSQREQALLDFKTGYKPTLVATAVAARGLDIKNVSHVINYDLPSTIEEYVHRIGRTGRVGNRGKATSFYDPDIDFSLSADLLKVLEDSNQTLPLFLAGSKPYGSGGFERKENGFIGKDFRNSVSITSKVYSNHEEEEEW</sequence>
<dbReference type="EnsemblMetazoa" id="XM_014400666.2">
    <property type="protein sequence ID" value="XP_014256152.1"/>
    <property type="gene ID" value="LOC106670381"/>
</dbReference>
<dbReference type="GO" id="GO:0016787">
    <property type="term" value="F:hydrolase activity"/>
    <property type="evidence" value="ECO:0007669"/>
    <property type="project" value="UniProtKB-KW"/>
</dbReference>
<evidence type="ECO:0000256" key="5">
    <source>
        <dbReference type="ARBA" id="ARBA00022840"/>
    </source>
</evidence>
<dbReference type="Pfam" id="PF00270">
    <property type="entry name" value="DEAD"/>
    <property type="match status" value="1"/>
</dbReference>
<evidence type="ECO:0000313" key="15">
    <source>
        <dbReference type="Proteomes" id="UP000494040"/>
    </source>
</evidence>
<dbReference type="SMART" id="SM00487">
    <property type="entry name" value="DEXDc"/>
    <property type="match status" value="1"/>
</dbReference>
<evidence type="ECO:0000256" key="9">
    <source>
        <dbReference type="RuleBase" id="RU000492"/>
    </source>
</evidence>
<dbReference type="InterPro" id="IPR014014">
    <property type="entry name" value="RNA_helicase_DEAD_Q_motif"/>
</dbReference>
<dbReference type="KEGG" id="clec:106670381"/>